<dbReference type="EMBL" id="NMUH01001882">
    <property type="protein sequence ID" value="MQL96151.1"/>
    <property type="molecule type" value="Genomic_DNA"/>
</dbReference>
<evidence type="ECO:0000256" key="1">
    <source>
        <dbReference type="SAM" id="MobiDB-lite"/>
    </source>
</evidence>
<dbReference type="AlphaFoldDB" id="A0A843VHE9"/>
<feature type="non-terminal residue" evidence="2">
    <location>
        <position position="1"/>
    </location>
</feature>
<sequence>MVPGLGFSPEKATDPAVSTRSRQADPSRQDFLSRHVVASRSEGDLRSVSVVSVSSVCGLRDNGGAHEWYRRGLAVFLDTLTLGESCRPTEGKTAEDSGLCGKVELCSVEVVHEACSLGRVLNATAVGVTFWLLLLGSTSACAPHVAHKEELANVENGKFFGFTCVVERQLDLTSVTARLRGGKVELCSVEVVREACSL</sequence>
<reference evidence="2" key="1">
    <citation type="submission" date="2017-07" db="EMBL/GenBank/DDBJ databases">
        <title>Taro Niue Genome Assembly and Annotation.</title>
        <authorList>
            <person name="Atibalentja N."/>
            <person name="Keating K."/>
            <person name="Fields C.J."/>
        </authorList>
    </citation>
    <scope>NUCLEOTIDE SEQUENCE</scope>
    <source>
        <strain evidence="2">Niue_2</strain>
        <tissue evidence="2">Leaf</tissue>
    </source>
</reference>
<keyword evidence="3" id="KW-1185">Reference proteome</keyword>
<comment type="caution">
    <text evidence="2">The sequence shown here is derived from an EMBL/GenBank/DDBJ whole genome shotgun (WGS) entry which is preliminary data.</text>
</comment>
<dbReference type="Proteomes" id="UP000652761">
    <property type="component" value="Unassembled WGS sequence"/>
</dbReference>
<gene>
    <name evidence="2" type="ORF">Taro_028830</name>
</gene>
<protein>
    <submittedName>
        <fullName evidence="2">Uncharacterized protein</fullName>
    </submittedName>
</protein>
<organism evidence="2 3">
    <name type="scientific">Colocasia esculenta</name>
    <name type="common">Wild taro</name>
    <name type="synonym">Arum esculentum</name>
    <dbReference type="NCBI Taxonomy" id="4460"/>
    <lineage>
        <taxon>Eukaryota</taxon>
        <taxon>Viridiplantae</taxon>
        <taxon>Streptophyta</taxon>
        <taxon>Embryophyta</taxon>
        <taxon>Tracheophyta</taxon>
        <taxon>Spermatophyta</taxon>
        <taxon>Magnoliopsida</taxon>
        <taxon>Liliopsida</taxon>
        <taxon>Araceae</taxon>
        <taxon>Aroideae</taxon>
        <taxon>Colocasieae</taxon>
        <taxon>Colocasia</taxon>
    </lineage>
</organism>
<name>A0A843VHE9_COLES</name>
<evidence type="ECO:0000313" key="3">
    <source>
        <dbReference type="Proteomes" id="UP000652761"/>
    </source>
</evidence>
<evidence type="ECO:0000313" key="2">
    <source>
        <dbReference type="EMBL" id="MQL96151.1"/>
    </source>
</evidence>
<proteinExistence type="predicted"/>
<accession>A0A843VHE9</accession>
<feature type="region of interest" description="Disordered" evidence="1">
    <location>
        <begin position="1"/>
        <end position="28"/>
    </location>
</feature>